<name>A0A1W9KT98_9BURK</name>
<comment type="caution">
    <text evidence="2">The sequence shown here is derived from an EMBL/GenBank/DDBJ whole genome shotgun (WGS) entry which is preliminary data.</text>
</comment>
<dbReference type="EMBL" id="MTEI01000007">
    <property type="protein sequence ID" value="OQW87672.1"/>
    <property type="molecule type" value="Genomic_DNA"/>
</dbReference>
<reference evidence="2 3" key="1">
    <citation type="submission" date="2017-01" db="EMBL/GenBank/DDBJ databases">
        <title>Novel large sulfur bacteria in the metagenomes of groundwater-fed chemosynthetic microbial mats in the Lake Huron basin.</title>
        <authorList>
            <person name="Sharrar A.M."/>
            <person name="Flood B.E."/>
            <person name="Bailey J.V."/>
            <person name="Jones D.S."/>
            <person name="Biddanda B."/>
            <person name="Ruberg S.A."/>
            <person name="Marcus D.N."/>
            <person name="Dick G.J."/>
        </authorList>
    </citation>
    <scope>NUCLEOTIDE SEQUENCE [LARGE SCALE GENOMIC DNA]</scope>
    <source>
        <strain evidence="2">A7</strain>
    </source>
</reference>
<sequence length="224" mass="23894">MNHIKIYFNVAFLLLTSLLTIPVEAKSIFNNGGLGCGTIVSLRESTQKPLPSELADEYGAPKTSGGVVLQILSNMPGVGVVAAVAGETIASAAISTVSANLQEADRVKQAETATYKDVMAVEFRFDDGEIINIPVYVVSGMRYKVGTRLNAMISPRYGNLALGANGLFASMPEVGDSDYSPACRVDDPETRKAALESIKNLVNESQIVNPSERREANPLPKTSD</sequence>
<evidence type="ECO:0000313" key="3">
    <source>
        <dbReference type="Proteomes" id="UP000192505"/>
    </source>
</evidence>
<accession>A0A1W9KT98</accession>
<protein>
    <submittedName>
        <fullName evidence="2">Uncharacterized protein</fullName>
    </submittedName>
</protein>
<organism evidence="2 3">
    <name type="scientific">Rhodoferax ferrireducens</name>
    <dbReference type="NCBI Taxonomy" id="192843"/>
    <lineage>
        <taxon>Bacteria</taxon>
        <taxon>Pseudomonadati</taxon>
        <taxon>Pseudomonadota</taxon>
        <taxon>Betaproteobacteria</taxon>
        <taxon>Burkholderiales</taxon>
        <taxon>Comamonadaceae</taxon>
        <taxon>Rhodoferax</taxon>
    </lineage>
</organism>
<dbReference type="Proteomes" id="UP000192505">
    <property type="component" value="Unassembled WGS sequence"/>
</dbReference>
<proteinExistence type="predicted"/>
<gene>
    <name evidence="2" type="ORF">BWK72_12215</name>
</gene>
<evidence type="ECO:0000256" key="1">
    <source>
        <dbReference type="SAM" id="MobiDB-lite"/>
    </source>
</evidence>
<feature type="region of interest" description="Disordered" evidence="1">
    <location>
        <begin position="204"/>
        <end position="224"/>
    </location>
</feature>
<dbReference type="AlphaFoldDB" id="A0A1W9KT98"/>
<evidence type="ECO:0000313" key="2">
    <source>
        <dbReference type="EMBL" id="OQW87672.1"/>
    </source>
</evidence>